<reference evidence="3 4" key="1">
    <citation type="journal article" date="2018" name="Sci. Data">
        <title>The draft genome sequence of cork oak.</title>
        <authorList>
            <person name="Ramos A.M."/>
            <person name="Usie A."/>
            <person name="Barbosa P."/>
            <person name="Barros P.M."/>
            <person name="Capote T."/>
            <person name="Chaves I."/>
            <person name="Simoes F."/>
            <person name="Abreu I."/>
            <person name="Carrasquinho I."/>
            <person name="Faro C."/>
            <person name="Guimaraes J.B."/>
            <person name="Mendonca D."/>
            <person name="Nobrega F."/>
            <person name="Rodrigues L."/>
            <person name="Saibo N.J.M."/>
            <person name="Varela M.C."/>
            <person name="Egas C."/>
            <person name="Matos J."/>
            <person name="Miguel C.M."/>
            <person name="Oliveira M.M."/>
            <person name="Ricardo C.P."/>
            <person name="Goncalves S."/>
        </authorList>
    </citation>
    <scope>NUCLEOTIDE SEQUENCE [LARGE SCALE GENOMIC DNA]</scope>
    <source>
        <strain evidence="4">cv. HL8</strain>
    </source>
</reference>
<protein>
    <recommendedName>
        <fullName evidence="2">Reverse transcriptase zinc-binding domain-containing protein</fullName>
    </recommendedName>
</protein>
<dbReference type="AlphaFoldDB" id="A0AAW0KM33"/>
<evidence type="ECO:0000313" key="3">
    <source>
        <dbReference type="EMBL" id="KAK7839877.1"/>
    </source>
</evidence>
<feature type="domain" description="Reverse transcriptase zinc-binding" evidence="2">
    <location>
        <begin position="51"/>
        <end position="103"/>
    </location>
</feature>
<dbReference type="Proteomes" id="UP000237347">
    <property type="component" value="Unassembled WGS sequence"/>
</dbReference>
<keyword evidence="1" id="KW-0812">Transmembrane</keyword>
<accession>A0AAW0KM33</accession>
<gene>
    <name evidence="3" type="ORF">CFP56_017430</name>
</gene>
<evidence type="ECO:0000259" key="2">
    <source>
        <dbReference type="Pfam" id="PF13966"/>
    </source>
</evidence>
<proteinExistence type="predicted"/>
<dbReference type="EMBL" id="PKMF04000274">
    <property type="protein sequence ID" value="KAK7839877.1"/>
    <property type="molecule type" value="Genomic_DNA"/>
</dbReference>
<name>A0AAW0KM33_QUESU</name>
<organism evidence="3 4">
    <name type="scientific">Quercus suber</name>
    <name type="common">Cork oak</name>
    <dbReference type="NCBI Taxonomy" id="58331"/>
    <lineage>
        <taxon>Eukaryota</taxon>
        <taxon>Viridiplantae</taxon>
        <taxon>Streptophyta</taxon>
        <taxon>Embryophyta</taxon>
        <taxon>Tracheophyta</taxon>
        <taxon>Spermatophyta</taxon>
        <taxon>Magnoliopsida</taxon>
        <taxon>eudicotyledons</taxon>
        <taxon>Gunneridae</taxon>
        <taxon>Pentapetalae</taxon>
        <taxon>rosids</taxon>
        <taxon>fabids</taxon>
        <taxon>Fagales</taxon>
        <taxon>Fagaceae</taxon>
        <taxon>Quercus</taxon>
    </lineage>
</organism>
<comment type="caution">
    <text evidence="3">The sequence shown here is derived from an EMBL/GenBank/DDBJ whole genome shotgun (WGS) entry which is preliminary data.</text>
</comment>
<keyword evidence="1" id="KW-0472">Membrane</keyword>
<dbReference type="Pfam" id="PF13966">
    <property type="entry name" value="zf-RVT"/>
    <property type="match status" value="1"/>
</dbReference>
<evidence type="ECO:0000313" key="4">
    <source>
        <dbReference type="Proteomes" id="UP000237347"/>
    </source>
</evidence>
<evidence type="ECO:0000256" key="1">
    <source>
        <dbReference type="SAM" id="Phobius"/>
    </source>
</evidence>
<keyword evidence="4" id="KW-1185">Reference proteome</keyword>
<feature type="transmembrane region" description="Helical" evidence="1">
    <location>
        <begin position="116"/>
        <end position="136"/>
    </location>
</feature>
<dbReference type="InterPro" id="IPR026960">
    <property type="entry name" value="RVT-Znf"/>
</dbReference>
<sequence>MEWKVERVQGCFNEEDADAILSIPLSLHRPKDRVAYKVNKGGGKAECSNPSARKKVWKGLWRMNLPHKVKHFAWKAARDILASKEALRQRHIVVDGGCALCGNLTVFVITPRRYGTRVSSLSLLILGPIGVSWILWKSSKRMRRCTTVWQNERNVIRTDGRGKPGRVTLKTSLGLMDEFQGNVPAHMLAQYSKSLISYVAWVESCPSHIEWACAQDMDVATIA</sequence>
<keyword evidence="1" id="KW-1133">Transmembrane helix</keyword>